<evidence type="ECO:0000256" key="12">
    <source>
        <dbReference type="ARBA" id="ARBA00049360"/>
    </source>
</evidence>
<feature type="transmembrane region" description="Helical" evidence="13">
    <location>
        <begin position="211"/>
        <end position="235"/>
    </location>
</feature>
<dbReference type="STRING" id="741276.A0A2S5BGD7"/>
<feature type="transmembrane region" description="Helical" evidence="13">
    <location>
        <begin position="938"/>
        <end position="956"/>
    </location>
</feature>
<dbReference type="AlphaFoldDB" id="A0A2S5BGD7"/>
<dbReference type="InterPro" id="IPR044492">
    <property type="entry name" value="P_typ_ATPase_HD_dom"/>
</dbReference>
<dbReference type="Gene3D" id="3.40.1110.10">
    <property type="entry name" value="Calcium-transporting ATPase, cytoplasmic domain N"/>
    <property type="match status" value="1"/>
</dbReference>
<accession>A0A2S5BGD7</accession>
<dbReference type="Pfam" id="PF00122">
    <property type="entry name" value="E1-E2_ATPase"/>
    <property type="match status" value="1"/>
</dbReference>
<feature type="transmembrane region" description="Helical" evidence="13">
    <location>
        <begin position="823"/>
        <end position="845"/>
    </location>
</feature>
<feature type="transmembrane region" description="Helical" evidence="13">
    <location>
        <begin position="247"/>
        <end position="268"/>
    </location>
</feature>
<dbReference type="InterPro" id="IPR059000">
    <property type="entry name" value="ATPase_P-type_domA"/>
</dbReference>
<keyword evidence="6" id="KW-0547">Nucleotide-binding</keyword>
<dbReference type="InterPro" id="IPR023299">
    <property type="entry name" value="ATPase_P-typ_cyto_dom_N"/>
</dbReference>
<evidence type="ECO:0000256" key="6">
    <source>
        <dbReference type="ARBA" id="ARBA00022741"/>
    </source>
</evidence>
<dbReference type="Gene3D" id="2.70.150.10">
    <property type="entry name" value="Calcium-transporting ATPase, cytoplasmic transduction domain A"/>
    <property type="match status" value="1"/>
</dbReference>
<comment type="subcellular location">
    <subcellularLocation>
        <location evidence="1">Membrane</location>
        <topology evidence="1">Multi-pass membrane protein</topology>
    </subcellularLocation>
</comment>
<comment type="caution">
    <text evidence="15">The sequence shown here is derived from an EMBL/GenBank/DDBJ whole genome shotgun (WGS) entry which is preliminary data.</text>
</comment>
<dbReference type="PANTHER" id="PTHR45630">
    <property type="entry name" value="CATION-TRANSPORTING ATPASE-RELATED"/>
    <property type="match status" value="1"/>
</dbReference>
<dbReference type="SUPFAM" id="SSF56784">
    <property type="entry name" value="HAD-like"/>
    <property type="match status" value="1"/>
</dbReference>
<dbReference type="PRINTS" id="PR00119">
    <property type="entry name" value="CATATPASE"/>
</dbReference>
<dbReference type="Gene3D" id="3.40.50.1000">
    <property type="entry name" value="HAD superfamily/HAD-like"/>
    <property type="match status" value="1"/>
</dbReference>
<dbReference type="InterPro" id="IPR008250">
    <property type="entry name" value="ATPase_P-typ_transduc_dom_A_sf"/>
</dbReference>
<dbReference type="PROSITE" id="PS00154">
    <property type="entry name" value="ATPASE_E1_E2"/>
    <property type="match status" value="1"/>
</dbReference>
<gene>
    <name evidence="15" type="ORF">BMF94_1089</name>
</gene>
<evidence type="ECO:0000313" key="15">
    <source>
        <dbReference type="EMBL" id="POY75831.1"/>
    </source>
</evidence>
<dbReference type="FunFam" id="2.70.150.10:FF:000057">
    <property type="entry name" value="Cation-transporting ATPase"/>
    <property type="match status" value="1"/>
</dbReference>
<dbReference type="GO" id="GO:0046872">
    <property type="term" value="F:metal ion binding"/>
    <property type="evidence" value="ECO:0007669"/>
    <property type="project" value="UniProtKB-KW"/>
</dbReference>
<evidence type="ECO:0000256" key="10">
    <source>
        <dbReference type="ARBA" id="ARBA00022989"/>
    </source>
</evidence>
<dbReference type="SFLD" id="SFLDG00002">
    <property type="entry name" value="C1.7:_P-type_atpase_like"/>
    <property type="match status" value="1"/>
</dbReference>
<dbReference type="InterPro" id="IPR001757">
    <property type="entry name" value="P_typ_ATPase"/>
</dbReference>
<organism evidence="15 16">
    <name type="scientific">Rhodotorula taiwanensis</name>
    <dbReference type="NCBI Taxonomy" id="741276"/>
    <lineage>
        <taxon>Eukaryota</taxon>
        <taxon>Fungi</taxon>
        <taxon>Dikarya</taxon>
        <taxon>Basidiomycota</taxon>
        <taxon>Pucciniomycotina</taxon>
        <taxon>Microbotryomycetes</taxon>
        <taxon>Sporidiobolales</taxon>
        <taxon>Sporidiobolaceae</taxon>
        <taxon>Rhodotorula</taxon>
    </lineage>
</organism>
<dbReference type="Pfam" id="PF13246">
    <property type="entry name" value="Cation_ATPase"/>
    <property type="match status" value="1"/>
</dbReference>
<dbReference type="EMBL" id="PJQD01000010">
    <property type="protein sequence ID" value="POY75831.1"/>
    <property type="molecule type" value="Genomic_DNA"/>
</dbReference>
<dbReference type="FunFam" id="3.40.1110.10:FF:000057">
    <property type="entry name" value="Cation-transporting ATPase"/>
    <property type="match status" value="1"/>
</dbReference>
<dbReference type="GO" id="GO:0005524">
    <property type="term" value="F:ATP binding"/>
    <property type="evidence" value="ECO:0007669"/>
    <property type="project" value="UniProtKB-KW"/>
</dbReference>
<keyword evidence="7" id="KW-0067">ATP-binding</keyword>
<dbReference type="PANTHER" id="PTHR45630:SF8">
    <property type="entry name" value="CATION-TRANSPORTING ATPASE"/>
    <property type="match status" value="1"/>
</dbReference>
<evidence type="ECO:0000256" key="4">
    <source>
        <dbReference type="ARBA" id="ARBA00022692"/>
    </source>
</evidence>
<feature type="transmembrane region" description="Helical" evidence="13">
    <location>
        <begin position="783"/>
        <end position="802"/>
    </location>
</feature>
<evidence type="ECO:0000256" key="1">
    <source>
        <dbReference type="ARBA" id="ARBA00004141"/>
    </source>
</evidence>
<evidence type="ECO:0000256" key="9">
    <source>
        <dbReference type="ARBA" id="ARBA00022967"/>
    </source>
</evidence>
<keyword evidence="8" id="KW-0460">Magnesium</keyword>
<dbReference type="GO" id="GO:0019829">
    <property type="term" value="F:ATPase-coupled monoatomic cation transmembrane transporter activity"/>
    <property type="evidence" value="ECO:0007669"/>
    <property type="project" value="InterPro"/>
</dbReference>
<feature type="domain" description="P-type ATPase A" evidence="14">
    <location>
        <begin position="63"/>
        <end position="194"/>
    </location>
</feature>
<protein>
    <recommendedName>
        <fullName evidence="14">P-type ATPase A domain-containing protein</fullName>
    </recommendedName>
</protein>
<dbReference type="Proteomes" id="UP000237144">
    <property type="component" value="Unassembled WGS sequence"/>
</dbReference>
<dbReference type="NCBIfam" id="TIGR01657">
    <property type="entry name" value="P-ATPase-V"/>
    <property type="match status" value="1"/>
</dbReference>
<feature type="transmembrane region" description="Helical" evidence="13">
    <location>
        <begin position="24"/>
        <end position="44"/>
    </location>
</feature>
<sequence>MDEVLHPFYIFQIFSIALWSVDDYYYYAFAIAVISIVSIISTLLETRANVQRMREMSRFACPVRVLRDSEWRVEESTTLVPGDLIDLAYENLHTFPADVVLLSGDAIVNESMLTGESVPVSKIPIEPAVVRLVSAPGAEIKADLSKHVLYNGTKIIRIRKTPPTAGTKGGELEAVAMVLRTGFNTTKGALVRSMLFPKPFGFAFYRDSFRFIGVLGLVAVLGFCASSVNFVRLGIAWSTIVIRALDLITIVVPPALPATMAIGTSFAIQRLRKGDIFCISPTRVNIGGKINIVCFDKTGTLTEEGLDVLGVRSVVRSANVFAELHRDPDDVPIFGAADAKTPLLHALATCHALKVVNGEVIGDPLDLRMFEFTGWTLEEGKEGVGRKPKANADGSSKVPERAQTLVQTVVRPPGGESFKLEDALKAGKKHAHFLELGVLRTFDFVSSLRRMSVLVKKLKSTSVEVYVKGAPEVMVDICDKSTLPSDYDEILADYTRRGFRVIALAGKSMAGLTWIKAQRLKREAVESDLRFLGLVIFENKLKPGTAPAIATFRSAHIPTRMVTGDNVRTAISVGRECGMIPQLAKVYLPSFAKGGPSLPRSQIEWTDVDDESATLDPYSLKPAVEHDDRSVYSAYEREPQEYHLAVTGDVFRWMMDFGALETLQRMLVKGMIFARMSPDEKHELVERLQTLGYTVGFCGDGANDCGALKAADVGLSLSEAEASVAAPFTSRQPDIRCFLEVIKEGRASLVTSFSCFKFMALYSLIQFTTVSLLYSIASTLGDFQFLYIDLFLILPIAVTMGRTEPFPRIHPKRPTANLISKKVLTSLIGQIVITSAFQFAIFFFVRSQSWYRAPTIDPDELDIESFENTSLFLISSFQYILVAAVFCVGPPYRKPLYSNRWLILALTGLSAFSVYTLFMPTNSPVFSLLQFVDLPHEFHLELLLLIIANVVLSWVFEDVGAQRLAKWIGDMQRRYRRMRGRRKESGKAYKAIERAMED</sequence>
<dbReference type="PROSITE" id="PS01229">
    <property type="entry name" value="COF_2"/>
    <property type="match status" value="1"/>
</dbReference>
<evidence type="ECO:0000256" key="7">
    <source>
        <dbReference type="ARBA" id="ARBA00022840"/>
    </source>
</evidence>
<dbReference type="InterPro" id="IPR047821">
    <property type="entry name" value="P5B-type_ATPase"/>
</dbReference>
<dbReference type="InterPro" id="IPR018303">
    <property type="entry name" value="ATPase_P-typ_P_site"/>
</dbReference>
<reference evidence="15 16" key="1">
    <citation type="journal article" date="2018" name="Front. Microbiol.">
        <title>Prospects for Fungal Bioremediation of Acidic Radioactive Waste Sites: Characterization and Genome Sequence of Rhodotorula taiwanensis MD1149.</title>
        <authorList>
            <person name="Tkavc R."/>
            <person name="Matrosova V.Y."/>
            <person name="Grichenko O.E."/>
            <person name="Gostincar C."/>
            <person name="Volpe R.P."/>
            <person name="Klimenkova P."/>
            <person name="Gaidamakova E.K."/>
            <person name="Zhou C.E."/>
            <person name="Stewart B.J."/>
            <person name="Lyman M.G."/>
            <person name="Malfatti S.A."/>
            <person name="Rubinfeld B."/>
            <person name="Courtot M."/>
            <person name="Singh J."/>
            <person name="Dalgard C.L."/>
            <person name="Hamilton T."/>
            <person name="Frey K.G."/>
            <person name="Gunde-Cimerman N."/>
            <person name="Dugan L."/>
            <person name="Daly M.J."/>
        </authorList>
    </citation>
    <scope>NUCLEOTIDE SEQUENCE [LARGE SCALE GENOMIC DNA]</scope>
    <source>
        <strain evidence="15 16">MD1149</strain>
    </source>
</reference>
<evidence type="ECO:0000256" key="11">
    <source>
        <dbReference type="ARBA" id="ARBA00023136"/>
    </source>
</evidence>
<evidence type="ECO:0000259" key="14">
    <source>
        <dbReference type="Pfam" id="PF00122"/>
    </source>
</evidence>
<evidence type="ECO:0000256" key="2">
    <source>
        <dbReference type="ARBA" id="ARBA00006000"/>
    </source>
</evidence>
<proteinExistence type="inferred from homology"/>
<dbReference type="GO" id="GO:0015662">
    <property type="term" value="F:P-type ion transporter activity"/>
    <property type="evidence" value="ECO:0007669"/>
    <property type="project" value="InterPro"/>
</dbReference>
<dbReference type="SUPFAM" id="SSF81665">
    <property type="entry name" value="Calcium ATPase, transmembrane domain M"/>
    <property type="match status" value="1"/>
</dbReference>
<keyword evidence="3" id="KW-0597">Phosphoprotein</keyword>
<dbReference type="CDD" id="cd07542">
    <property type="entry name" value="P-type_ATPase_cation"/>
    <property type="match status" value="1"/>
</dbReference>
<dbReference type="GO" id="GO:0006874">
    <property type="term" value="P:intracellular calcium ion homeostasis"/>
    <property type="evidence" value="ECO:0007669"/>
    <property type="project" value="TreeGrafter"/>
</dbReference>
<dbReference type="GO" id="GO:0016020">
    <property type="term" value="C:membrane"/>
    <property type="evidence" value="ECO:0007669"/>
    <property type="project" value="UniProtKB-SubCell"/>
</dbReference>
<dbReference type="FunFam" id="1.20.1110.10:FF:000032">
    <property type="entry name" value="Cation-transporting ATPase"/>
    <property type="match status" value="1"/>
</dbReference>
<evidence type="ECO:0000256" key="8">
    <source>
        <dbReference type="ARBA" id="ARBA00022842"/>
    </source>
</evidence>
<dbReference type="SFLD" id="SFLDF00027">
    <property type="entry name" value="p-type_atpase"/>
    <property type="match status" value="1"/>
</dbReference>
<keyword evidence="16" id="KW-1185">Reference proteome</keyword>
<dbReference type="SUPFAM" id="SSF81653">
    <property type="entry name" value="Calcium ATPase, transduction domain A"/>
    <property type="match status" value="1"/>
</dbReference>
<dbReference type="OrthoDB" id="48943at2759"/>
<dbReference type="InterPro" id="IPR036412">
    <property type="entry name" value="HAD-like_sf"/>
</dbReference>
<feature type="transmembrane region" description="Helical" evidence="13">
    <location>
        <begin position="758"/>
        <end position="777"/>
    </location>
</feature>
<feature type="transmembrane region" description="Helical" evidence="13">
    <location>
        <begin position="871"/>
        <end position="889"/>
    </location>
</feature>
<comment type="catalytic activity">
    <reaction evidence="12">
        <text>ATP + H2O = ADP + phosphate + H(+)</text>
        <dbReference type="Rhea" id="RHEA:13065"/>
        <dbReference type="ChEBI" id="CHEBI:15377"/>
        <dbReference type="ChEBI" id="CHEBI:15378"/>
        <dbReference type="ChEBI" id="CHEBI:30616"/>
        <dbReference type="ChEBI" id="CHEBI:43474"/>
        <dbReference type="ChEBI" id="CHEBI:456216"/>
    </reaction>
</comment>
<keyword evidence="9" id="KW-1278">Translocase</keyword>
<keyword evidence="5" id="KW-0479">Metal-binding</keyword>
<dbReference type="InterPro" id="IPR006544">
    <property type="entry name" value="P-type_TPase_V"/>
</dbReference>
<dbReference type="SFLD" id="SFLDS00003">
    <property type="entry name" value="Haloacid_Dehalogenase"/>
    <property type="match status" value="1"/>
</dbReference>
<evidence type="ECO:0000313" key="16">
    <source>
        <dbReference type="Proteomes" id="UP000237144"/>
    </source>
</evidence>
<dbReference type="SUPFAM" id="SSF81660">
    <property type="entry name" value="Metal cation-transporting ATPase, ATP-binding domain N"/>
    <property type="match status" value="1"/>
</dbReference>
<dbReference type="NCBIfam" id="TIGR01494">
    <property type="entry name" value="ATPase_P-type"/>
    <property type="match status" value="1"/>
</dbReference>
<feature type="transmembrane region" description="Helical" evidence="13">
    <location>
        <begin position="901"/>
        <end position="918"/>
    </location>
</feature>
<dbReference type="InterPro" id="IPR023298">
    <property type="entry name" value="ATPase_P-typ_TM_dom_sf"/>
</dbReference>
<name>A0A2S5BGD7_9BASI</name>
<comment type="similarity">
    <text evidence="2">Belongs to the cation transport ATPase (P-type) (TC 3.A.3) family. Type V subfamily.</text>
</comment>
<keyword evidence="11 13" id="KW-0472">Membrane</keyword>
<dbReference type="FunFam" id="3.40.50.1000:FF:000068">
    <property type="entry name" value="Cation-transporting ATPase"/>
    <property type="match status" value="1"/>
</dbReference>
<evidence type="ECO:0000256" key="13">
    <source>
        <dbReference type="SAM" id="Phobius"/>
    </source>
</evidence>
<evidence type="ECO:0000256" key="5">
    <source>
        <dbReference type="ARBA" id="ARBA00022723"/>
    </source>
</evidence>
<keyword evidence="10 13" id="KW-1133">Transmembrane helix</keyword>
<dbReference type="GO" id="GO:0016887">
    <property type="term" value="F:ATP hydrolysis activity"/>
    <property type="evidence" value="ECO:0007669"/>
    <property type="project" value="InterPro"/>
</dbReference>
<dbReference type="InterPro" id="IPR023214">
    <property type="entry name" value="HAD_sf"/>
</dbReference>
<evidence type="ECO:0000256" key="3">
    <source>
        <dbReference type="ARBA" id="ARBA00022553"/>
    </source>
</evidence>
<keyword evidence="4 13" id="KW-0812">Transmembrane</keyword>